<dbReference type="InterPro" id="IPR036008">
    <property type="entry name" value="Aconitase_4Fe-4S_dom"/>
</dbReference>
<comment type="cofactor">
    <cofactor evidence="13">
        <name>[4Fe-4S] cluster</name>
        <dbReference type="ChEBI" id="CHEBI:49883"/>
    </cofactor>
    <text evidence="13">Binds 1 [4Fe-4S] cluster per subunit.</text>
</comment>
<keyword evidence="5 13" id="KW-0432">Leucine biosynthesis</keyword>
<evidence type="ECO:0000256" key="6">
    <source>
        <dbReference type="ARBA" id="ARBA00022485"/>
    </source>
</evidence>
<keyword evidence="12 13" id="KW-0100">Branched-chain amino acid biosynthesis</keyword>
<keyword evidence="6 13" id="KW-0004">4Fe-4S</keyword>
<dbReference type="InterPro" id="IPR001030">
    <property type="entry name" value="Acoase/IPM_deHydtase_lsu_aba"/>
</dbReference>
<dbReference type="InterPro" id="IPR033941">
    <property type="entry name" value="IPMI_cat"/>
</dbReference>
<dbReference type="Gene3D" id="3.30.499.10">
    <property type="entry name" value="Aconitase, domain 3"/>
    <property type="match status" value="2"/>
</dbReference>
<dbReference type="Pfam" id="PF00330">
    <property type="entry name" value="Aconitase"/>
    <property type="match status" value="1"/>
</dbReference>
<evidence type="ECO:0000313" key="16">
    <source>
        <dbReference type="Proteomes" id="UP000219182"/>
    </source>
</evidence>
<keyword evidence="7 13" id="KW-0028">Amino-acid biosynthesis</keyword>
<comment type="similarity">
    <text evidence="13">Belongs to the aconitase/IPM isomerase family. LeuC type 1 subfamily.</text>
</comment>
<dbReference type="NCBIfam" id="TIGR00170">
    <property type="entry name" value="leuC"/>
    <property type="match status" value="1"/>
</dbReference>
<evidence type="ECO:0000256" key="2">
    <source>
        <dbReference type="ARBA" id="ARBA00002695"/>
    </source>
</evidence>
<dbReference type="PROSITE" id="PS01244">
    <property type="entry name" value="ACONITASE_2"/>
    <property type="match status" value="1"/>
</dbReference>
<dbReference type="SUPFAM" id="SSF53732">
    <property type="entry name" value="Aconitase iron-sulfur domain"/>
    <property type="match status" value="1"/>
</dbReference>
<keyword evidence="16" id="KW-1185">Reference proteome</keyword>
<evidence type="ECO:0000256" key="4">
    <source>
        <dbReference type="ARBA" id="ARBA00011271"/>
    </source>
</evidence>
<comment type="caution">
    <text evidence="15">The sequence shown here is derived from an EMBL/GenBank/DDBJ whole genome shotgun (WGS) entry which is preliminary data.</text>
</comment>
<evidence type="ECO:0000256" key="9">
    <source>
        <dbReference type="ARBA" id="ARBA00023004"/>
    </source>
</evidence>
<accession>A0A2A6FBD6</accession>
<dbReference type="PRINTS" id="PR00415">
    <property type="entry name" value="ACONITASE"/>
</dbReference>
<dbReference type="EMBL" id="NWQG01000146">
    <property type="protein sequence ID" value="PDQ19164.1"/>
    <property type="molecule type" value="Genomic_DNA"/>
</dbReference>
<keyword evidence="10 13" id="KW-0411">Iron-sulfur</keyword>
<dbReference type="GO" id="GO:0046872">
    <property type="term" value="F:metal ion binding"/>
    <property type="evidence" value="ECO:0007669"/>
    <property type="project" value="UniProtKB-KW"/>
</dbReference>
<proteinExistence type="inferred from homology"/>
<comment type="subunit">
    <text evidence="4 13">Heterodimer of LeuC and LeuD.</text>
</comment>
<dbReference type="RefSeq" id="WP_097575620.1">
    <property type="nucleotide sequence ID" value="NZ_NWQG01000146.1"/>
</dbReference>
<keyword evidence="8 13" id="KW-0479">Metal-binding</keyword>
<evidence type="ECO:0000256" key="1">
    <source>
        <dbReference type="ARBA" id="ARBA00000491"/>
    </source>
</evidence>
<reference evidence="15 16" key="1">
    <citation type="submission" date="2017-09" db="EMBL/GenBank/DDBJ databases">
        <title>Mesorhizobum sanjuanii sp. nov. isolated from nodules of Lotus tenuis in saline-alkaline lowlands of Flooding Pampa.</title>
        <authorList>
            <person name="Sannazzaro A.I."/>
            <person name="Torres Tejerizo G.A."/>
            <person name="Fontana F."/>
            <person name="Cumpa Velazquez L.M."/>
            <person name="Hansen L."/>
            <person name="Pistorio M."/>
            <person name="Estrella M.J."/>
        </authorList>
    </citation>
    <scope>NUCLEOTIDE SEQUENCE [LARGE SCALE GENOMIC DNA]</scope>
    <source>
        <strain evidence="15 16">BSA136</strain>
    </source>
</reference>
<evidence type="ECO:0000256" key="7">
    <source>
        <dbReference type="ARBA" id="ARBA00022605"/>
    </source>
</evidence>
<feature type="binding site" evidence="13">
    <location>
        <position position="413"/>
    </location>
    <ligand>
        <name>[4Fe-4S] cluster</name>
        <dbReference type="ChEBI" id="CHEBI:49883"/>
    </ligand>
</feature>
<evidence type="ECO:0000256" key="10">
    <source>
        <dbReference type="ARBA" id="ARBA00023014"/>
    </source>
</evidence>
<evidence type="ECO:0000256" key="8">
    <source>
        <dbReference type="ARBA" id="ARBA00022723"/>
    </source>
</evidence>
<evidence type="ECO:0000256" key="13">
    <source>
        <dbReference type="HAMAP-Rule" id="MF_01026"/>
    </source>
</evidence>
<dbReference type="InterPro" id="IPR004430">
    <property type="entry name" value="3-IsopropMal_deHydase_lsu"/>
</dbReference>
<evidence type="ECO:0000259" key="14">
    <source>
        <dbReference type="Pfam" id="PF00330"/>
    </source>
</evidence>
<organism evidence="15 16">
    <name type="scientific">Mesorhizobium sanjuanii</name>
    <dbReference type="NCBI Taxonomy" id="2037900"/>
    <lineage>
        <taxon>Bacteria</taxon>
        <taxon>Pseudomonadati</taxon>
        <taxon>Pseudomonadota</taxon>
        <taxon>Alphaproteobacteria</taxon>
        <taxon>Hyphomicrobiales</taxon>
        <taxon>Phyllobacteriaceae</taxon>
        <taxon>Mesorhizobium</taxon>
    </lineage>
</organism>
<dbReference type="InterPro" id="IPR018136">
    <property type="entry name" value="Aconitase_4Fe-4S_BS"/>
</dbReference>
<dbReference type="CDD" id="cd01583">
    <property type="entry name" value="IPMI"/>
    <property type="match status" value="1"/>
</dbReference>
<keyword evidence="9 13" id="KW-0408">Iron</keyword>
<dbReference type="InterPro" id="IPR050067">
    <property type="entry name" value="IPM_dehydratase_rel_enz"/>
</dbReference>
<feature type="binding site" evidence="13">
    <location>
        <position position="350"/>
    </location>
    <ligand>
        <name>[4Fe-4S] cluster</name>
        <dbReference type="ChEBI" id="CHEBI:49883"/>
    </ligand>
</feature>
<comment type="pathway">
    <text evidence="3 13">Amino-acid biosynthesis; L-leucine biosynthesis; L-leucine from 3-methyl-2-oxobutanoate: step 2/4.</text>
</comment>
<dbReference type="UniPathway" id="UPA00048">
    <property type="reaction ID" value="UER00071"/>
</dbReference>
<dbReference type="PANTHER" id="PTHR43822">
    <property type="entry name" value="HOMOACONITASE, MITOCHONDRIAL-RELATED"/>
    <property type="match status" value="1"/>
</dbReference>
<keyword evidence="11 13" id="KW-0456">Lyase</keyword>
<evidence type="ECO:0000256" key="3">
    <source>
        <dbReference type="ARBA" id="ARBA00004729"/>
    </source>
</evidence>
<dbReference type="NCBIfam" id="NF009116">
    <property type="entry name" value="PRK12466.1"/>
    <property type="match status" value="1"/>
</dbReference>
<dbReference type="EC" id="4.2.1.33" evidence="13"/>
<evidence type="ECO:0000256" key="11">
    <source>
        <dbReference type="ARBA" id="ARBA00023239"/>
    </source>
</evidence>
<dbReference type="PROSITE" id="PS00450">
    <property type="entry name" value="ACONITASE_1"/>
    <property type="match status" value="1"/>
</dbReference>
<dbReference type="Proteomes" id="UP000219182">
    <property type="component" value="Unassembled WGS sequence"/>
</dbReference>
<evidence type="ECO:0000256" key="12">
    <source>
        <dbReference type="ARBA" id="ARBA00023304"/>
    </source>
</evidence>
<dbReference type="FunFam" id="3.30.499.10:FF:000007">
    <property type="entry name" value="3-isopropylmalate dehydratase large subunit"/>
    <property type="match status" value="1"/>
</dbReference>
<protein>
    <recommendedName>
        <fullName evidence="13">3-isopropylmalate dehydratase large subunit</fullName>
        <ecNumber evidence="13">4.2.1.33</ecNumber>
    </recommendedName>
    <alternativeName>
        <fullName evidence="13">Alpha-IPM isomerase</fullName>
        <shortName evidence="13">IPMI</shortName>
    </alternativeName>
    <alternativeName>
        <fullName evidence="13">Isopropylmalate isomerase</fullName>
    </alternativeName>
</protein>
<dbReference type="PANTHER" id="PTHR43822:SF9">
    <property type="entry name" value="3-ISOPROPYLMALATE DEHYDRATASE"/>
    <property type="match status" value="1"/>
</dbReference>
<dbReference type="NCBIfam" id="NF004016">
    <property type="entry name" value="PRK05478.1"/>
    <property type="match status" value="1"/>
</dbReference>
<evidence type="ECO:0000256" key="5">
    <source>
        <dbReference type="ARBA" id="ARBA00022430"/>
    </source>
</evidence>
<comment type="function">
    <text evidence="2 13">Catalyzes the isomerization between 2-isopropylmalate and 3-isopropylmalate, via the formation of 2-isopropylmaleate.</text>
</comment>
<feature type="domain" description="Aconitase/3-isopropylmalate dehydratase large subunit alpha/beta/alpha" evidence="14">
    <location>
        <begin position="9"/>
        <end position="460"/>
    </location>
</feature>
<evidence type="ECO:0000313" key="15">
    <source>
        <dbReference type="EMBL" id="PDQ19164.1"/>
    </source>
</evidence>
<feature type="binding site" evidence="13">
    <location>
        <position position="410"/>
    </location>
    <ligand>
        <name>[4Fe-4S] cluster</name>
        <dbReference type="ChEBI" id="CHEBI:49883"/>
    </ligand>
</feature>
<dbReference type="GO" id="GO:0009098">
    <property type="term" value="P:L-leucine biosynthetic process"/>
    <property type="evidence" value="ECO:0007669"/>
    <property type="project" value="UniProtKB-UniRule"/>
</dbReference>
<dbReference type="HAMAP" id="MF_01026">
    <property type="entry name" value="LeuC_type1"/>
    <property type="match status" value="1"/>
</dbReference>
<dbReference type="AlphaFoldDB" id="A0A2A6FBD6"/>
<dbReference type="GO" id="GO:0051539">
    <property type="term" value="F:4 iron, 4 sulfur cluster binding"/>
    <property type="evidence" value="ECO:0007669"/>
    <property type="project" value="UniProtKB-KW"/>
</dbReference>
<name>A0A2A6FBD6_9HYPH</name>
<dbReference type="InterPro" id="IPR015931">
    <property type="entry name" value="Acnase/IPM_dHydase_lsu_aba_1/3"/>
</dbReference>
<dbReference type="FunFam" id="3.30.499.10:FF:000006">
    <property type="entry name" value="3-isopropylmalate dehydratase large subunit"/>
    <property type="match status" value="1"/>
</dbReference>
<gene>
    <name evidence="13 15" type="primary">leuC</name>
    <name evidence="15" type="ORF">CN311_20970</name>
</gene>
<dbReference type="GO" id="GO:0003861">
    <property type="term" value="F:3-isopropylmalate dehydratase activity"/>
    <property type="evidence" value="ECO:0007669"/>
    <property type="project" value="UniProtKB-UniRule"/>
</dbReference>
<comment type="catalytic activity">
    <reaction evidence="1 13">
        <text>(2R,3S)-3-isopropylmalate = (2S)-2-isopropylmalate</text>
        <dbReference type="Rhea" id="RHEA:32287"/>
        <dbReference type="ChEBI" id="CHEBI:1178"/>
        <dbReference type="ChEBI" id="CHEBI:35121"/>
        <dbReference type="EC" id="4.2.1.33"/>
    </reaction>
</comment>
<sequence>MSAPRTLYDKIFDDHVVDRQDDGTCLLYIDRHLVHEVTSPQAFEGLRMSGRKVRHPEKTLAVVDHNVSTSPERKFGIKNEESRIQVEALARNAKDFGVEYYSENDIRQGIVHIIGPEQGFTLPGMTIVCGDSHTSTHGAFGALAHGIGTSEVEHVLATQTLIQRKAKNMLVRVDGVLPEGVTAKDIILAIIGEIGTAGGTGYVIEYAGEAIRSLSMEGRMTICNMSIEGGARAGLIAADETTFAYVKDKPRAPKGEAWDAALAYWKTLQSDEGAHFDKVIVLDAAKLPPIVSWGSSPEDVVSVQGIVPNPDDITDENKRTSKQRALDYMGLTPGTKITDISLDRVFIGSCTNGRIEDLRAVAKVVEGKKVSPHVDAMIVPGSGLVKEQAEAEGLDKIFVAAGFDWREPGCSMCLAMNDDRLKPHERCASTSNRNFEGRQGFKGRTHLVSPAMAAAAAIAGHFVDIREWK</sequence>